<accession>A0AAV4T8L2</accession>
<proteinExistence type="predicted"/>
<evidence type="ECO:0000313" key="1">
    <source>
        <dbReference type="EMBL" id="GIY42529.1"/>
    </source>
</evidence>
<reference evidence="1 2" key="1">
    <citation type="submission" date="2021-06" db="EMBL/GenBank/DDBJ databases">
        <title>Caerostris extrusa draft genome.</title>
        <authorList>
            <person name="Kono N."/>
            <person name="Arakawa K."/>
        </authorList>
    </citation>
    <scope>NUCLEOTIDE SEQUENCE [LARGE SCALE GENOMIC DNA]</scope>
</reference>
<dbReference type="Proteomes" id="UP001054945">
    <property type="component" value="Unassembled WGS sequence"/>
</dbReference>
<dbReference type="AlphaFoldDB" id="A0AAV4T8L2"/>
<protein>
    <submittedName>
        <fullName evidence="1">Uncharacterized protein</fullName>
    </submittedName>
</protein>
<keyword evidence="2" id="KW-1185">Reference proteome</keyword>
<dbReference type="EMBL" id="BPLR01010860">
    <property type="protein sequence ID" value="GIY42529.1"/>
    <property type="molecule type" value="Genomic_DNA"/>
</dbReference>
<sequence>MQIITVSQASVLSSTTLCKNRLLATADIRNKFCNCLPSDAEKLKYSHGIFTHEVSLLCDWLQCLQSLHNIANALSHLLHCHAMPS</sequence>
<evidence type="ECO:0000313" key="2">
    <source>
        <dbReference type="Proteomes" id="UP001054945"/>
    </source>
</evidence>
<organism evidence="1 2">
    <name type="scientific">Caerostris extrusa</name>
    <name type="common">Bark spider</name>
    <name type="synonym">Caerostris bankana</name>
    <dbReference type="NCBI Taxonomy" id="172846"/>
    <lineage>
        <taxon>Eukaryota</taxon>
        <taxon>Metazoa</taxon>
        <taxon>Ecdysozoa</taxon>
        <taxon>Arthropoda</taxon>
        <taxon>Chelicerata</taxon>
        <taxon>Arachnida</taxon>
        <taxon>Araneae</taxon>
        <taxon>Araneomorphae</taxon>
        <taxon>Entelegynae</taxon>
        <taxon>Araneoidea</taxon>
        <taxon>Araneidae</taxon>
        <taxon>Caerostris</taxon>
    </lineage>
</organism>
<comment type="caution">
    <text evidence="1">The sequence shown here is derived from an EMBL/GenBank/DDBJ whole genome shotgun (WGS) entry which is preliminary data.</text>
</comment>
<gene>
    <name evidence="1" type="ORF">CEXT_76051</name>
</gene>
<name>A0AAV4T8L2_CAEEX</name>